<protein>
    <submittedName>
        <fullName evidence="1">Uncharacterized protein</fullName>
    </submittedName>
</protein>
<evidence type="ECO:0000313" key="1">
    <source>
        <dbReference type="EMBL" id="PTX64624.1"/>
    </source>
</evidence>
<gene>
    <name evidence="1" type="ORF">C8P63_102118</name>
</gene>
<keyword evidence="2" id="KW-1185">Reference proteome</keyword>
<dbReference type="AlphaFoldDB" id="A0A2T6C8H5"/>
<comment type="caution">
    <text evidence="1">The sequence shown here is derived from an EMBL/GenBank/DDBJ whole genome shotgun (WGS) entry which is preliminary data.</text>
</comment>
<name>A0A2T6C8H5_9BACL</name>
<accession>A0A2T6C8H5</accession>
<dbReference type="Proteomes" id="UP000244240">
    <property type="component" value="Unassembled WGS sequence"/>
</dbReference>
<reference evidence="1 2" key="1">
    <citation type="submission" date="2018-04" db="EMBL/GenBank/DDBJ databases">
        <title>Genomic Encyclopedia of Archaeal and Bacterial Type Strains, Phase II (KMG-II): from individual species to whole genera.</title>
        <authorList>
            <person name="Goeker M."/>
        </authorList>
    </citation>
    <scope>NUCLEOTIDE SEQUENCE [LARGE SCALE GENOMIC DNA]</scope>
    <source>
        <strain evidence="1 2">DSM 45787</strain>
    </source>
</reference>
<organism evidence="1 2">
    <name type="scientific">Melghirimyces profundicolus</name>
    <dbReference type="NCBI Taxonomy" id="1242148"/>
    <lineage>
        <taxon>Bacteria</taxon>
        <taxon>Bacillati</taxon>
        <taxon>Bacillota</taxon>
        <taxon>Bacilli</taxon>
        <taxon>Bacillales</taxon>
        <taxon>Thermoactinomycetaceae</taxon>
        <taxon>Melghirimyces</taxon>
    </lineage>
</organism>
<sequence length="172" mass="18344">MDPFCSGQFHKLTEEFPGSGDIQTVNGVGRFTHGITRDGYTRNNIGFFGTGTKEVGAAGIAITGTTVSGGIILRKTEPAVIKRFKLGDGFPAFPVVGESGTAGLIYRGMNTVTDSGEGLTFHSVVVAHPVKQTCFRQLGRLDFFNGLIQQYHRQVGGVGLTLVVVWMSNGFA</sequence>
<dbReference type="EMBL" id="QBKR01000002">
    <property type="protein sequence ID" value="PTX64624.1"/>
    <property type="molecule type" value="Genomic_DNA"/>
</dbReference>
<proteinExistence type="predicted"/>
<evidence type="ECO:0000313" key="2">
    <source>
        <dbReference type="Proteomes" id="UP000244240"/>
    </source>
</evidence>